<feature type="active site" evidence="16">
    <location>
        <position position="136"/>
    </location>
</feature>
<dbReference type="Pfam" id="PF00445">
    <property type="entry name" value="Ribonuclease_T2"/>
    <property type="match status" value="1"/>
</dbReference>
<feature type="chain" id="PRO_5044833284" evidence="18">
    <location>
        <begin position="29"/>
        <end position="300"/>
    </location>
</feature>
<evidence type="ECO:0000256" key="6">
    <source>
        <dbReference type="ARBA" id="ARBA00022722"/>
    </source>
</evidence>
<feature type="active site" evidence="16">
    <location>
        <position position="132"/>
    </location>
</feature>
<dbReference type="GO" id="GO:0005788">
    <property type="term" value="C:endoplasmic reticulum lumen"/>
    <property type="evidence" value="ECO:0007669"/>
    <property type="project" value="UniProtKB-SubCell"/>
</dbReference>
<keyword evidence="6" id="KW-0540">Nuclease</keyword>
<evidence type="ECO:0000256" key="5">
    <source>
        <dbReference type="ARBA" id="ARBA00022525"/>
    </source>
</evidence>
<dbReference type="InterPro" id="IPR033697">
    <property type="entry name" value="Ribonuclease_T2_eukaryotic"/>
</dbReference>
<evidence type="ECO:0000256" key="15">
    <source>
        <dbReference type="ARBA" id="ARBA00052670"/>
    </source>
</evidence>
<comment type="similarity">
    <text evidence="4 17">Belongs to the RNase T2 family.</text>
</comment>
<dbReference type="Gene3D" id="3.90.730.10">
    <property type="entry name" value="Ribonuclease T2-like"/>
    <property type="match status" value="1"/>
</dbReference>
<evidence type="ECO:0000256" key="3">
    <source>
        <dbReference type="ARBA" id="ARBA00004613"/>
    </source>
</evidence>
<keyword evidence="18" id="KW-0732">Signal</keyword>
<keyword evidence="10" id="KW-1015">Disulfide bond</keyword>
<dbReference type="PANTHER" id="PTHR11240">
    <property type="entry name" value="RIBONUCLEASE T2"/>
    <property type="match status" value="1"/>
</dbReference>
<keyword evidence="9" id="KW-0256">Endoplasmic reticulum</keyword>
<evidence type="ECO:0000256" key="7">
    <source>
        <dbReference type="ARBA" id="ARBA00022759"/>
    </source>
</evidence>
<proteinExistence type="inferred from homology"/>
<evidence type="ECO:0000256" key="13">
    <source>
        <dbReference type="ARBA" id="ARBA00023239"/>
    </source>
</evidence>
<comment type="subcellular location">
    <subcellularLocation>
        <location evidence="1">Endoplasmic reticulum lumen</location>
    </subcellularLocation>
    <subcellularLocation>
        <location evidence="2">Lysosome</location>
    </subcellularLocation>
    <subcellularLocation>
        <location evidence="3">Secreted</location>
    </subcellularLocation>
</comment>
<evidence type="ECO:0000256" key="2">
    <source>
        <dbReference type="ARBA" id="ARBA00004371"/>
    </source>
</evidence>
<protein>
    <submittedName>
        <fullName evidence="19">Uncharacterized protein</fullName>
    </submittedName>
</protein>
<dbReference type="GO" id="GO:0016787">
    <property type="term" value="F:hydrolase activity"/>
    <property type="evidence" value="ECO:0007669"/>
    <property type="project" value="UniProtKB-KW"/>
</dbReference>
<dbReference type="GO" id="GO:0016829">
    <property type="term" value="F:lyase activity"/>
    <property type="evidence" value="ECO:0007669"/>
    <property type="project" value="UniProtKB-KW"/>
</dbReference>
<comment type="catalytic activity">
    <reaction evidence="14">
        <text>a guanylyl-uridine-RNA = a 3'-end 2',3'-cyclophospho-GMP-RNA + a 5'-end dephospho-uridine-RNA</text>
        <dbReference type="Rhea" id="RHEA:81323"/>
        <dbReference type="Rhea" id="RHEA-COMP:17356"/>
        <dbReference type="Rhea" id="RHEA-COMP:19658"/>
        <dbReference type="Rhea" id="RHEA-COMP:19659"/>
        <dbReference type="ChEBI" id="CHEBI:173224"/>
        <dbReference type="ChEBI" id="CHEBI:231849"/>
        <dbReference type="ChEBI" id="CHEBI:231850"/>
    </reaction>
</comment>
<evidence type="ECO:0000256" key="4">
    <source>
        <dbReference type="ARBA" id="ARBA00007469"/>
    </source>
</evidence>
<keyword evidence="8" id="KW-0378">Hydrolase</keyword>
<evidence type="ECO:0000256" key="11">
    <source>
        <dbReference type="ARBA" id="ARBA00023180"/>
    </source>
</evidence>
<comment type="catalytic activity">
    <reaction evidence="15">
        <text>an adenylyl-uridine-RNA = a 3'-end 2',3'-cyclophospho-AMP-RNA + a 5'-end dephospho-uridine-RNA</text>
        <dbReference type="Rhea" id="RHEA:81383"/>
        <dbReference type="Rhea" id="RHEA-COMP:17356"/>
        <dbReference type="Rhea" id="RHEA-COMP:19675"/>
        <dbReference type="Rhea" id="RHEA-COMP:19676"/>
        <dbReference type="ChEBI" id="CHEBI:173224"/>
        <dbReference type="ChEBI" id="CHEBI:231879"/>
        <dbReference type="ChEBI" id="CHEBI:231881"/>
    </reaction>
    <physiologicalReaction direction="left-to-right" evidence="15">
        <dbReference type="Rhea" id="RHEA:81384"/>
    </physiologicalReaction>
</comment>
<evidence type="ECO:0000256" key="16">
    <source>
        <dbReference type="PIRSR" id="PIRSR633697-1"/>
    </source>
</evidence>
<name>A0ABD1ERL6_HYPHA</name>
<dbReference type="GO" id="GO:0004519">
    <property type="term" value="F:endonuclease activity"/>
    <property type="evidence" value="ECO:0007669"/>
    <property type="project" value="UniProtKB-KW"/>
</dbReference>
<evidence type="ECO:0000256" key="1">
    <source>
        <dbReference type="ARBA" id="ARBA00004319"/>
    </source>
</evidence>
<keyword evidence="12" id="KW-0458">Lysosome</keyword>
<gene>
    <name evidence="19" type="ORF">ABEB36_006747</name>
</gene>
<organism evidence="19 20">
    <name type="scientific">Hypothenemus hampei</name>
    <name type="common">Coffee berry borer</name>
    <dbReference type="NCBI Taxonomy" id="57062"/>
    <lineage>
        <taxon>Eukaryota</taxon>
        <taxon>Metazoa</taxon>
        <taxon>Ecdysozoa</taxon>
        <taxon>Arthropoda</taxon>
        <taxon>Hexapoda</taxon>
        <taxon>Insecta</taxon>
        <taxon>Pterygota</taxon>
        <taxon>Neoptera</taxon>
        <taxon>Endopterygota</taxon>
        <taxon>Coleoptera</taxon>
        <taxon>Polyphaga</taxon>
        <taxon>Cucujiformia</taxon>
        <taxon>Curculionidae</taxon>
        <taxon>Scolytinae</taxon>
        <taxon>Hypothenemus</taxon>
    </lineage>
</organism>
<dbReference type="InterPro" id="IPR033130">
    <property type="entry name" value="RNase_T2_His_AS_2"/>
</dbReference>
<evidence type="ECO:0000256" key="12">
    <source>
        <dbReference type="ARBA" id="ARBA00023228"/>
    </source>
</evidence>
<dbReference type="GO" id="GO:0005576">
    <property type="term" value="C:extracellular region"/>
    <property type="evidence" value="ECO:0007669"/>
    <property type="project" value="UniProtKB-SubCell"/>
</dbReference>
<dbReference type="GO" id="GO:0006401">
    <property type="term" value="P:RNA catabolic process"/>
    <property type="evidence" value="ECO:0007669"/>
    <property type="project" value="UniProtKB-ARBA"/>
</dbReference>
<keyword evidence="13" id="KW-0456">Lyase</keyword>
<evidence type="ECO:0000256" key="17">
    <source>
        <dbReference type="RuleBase" id="RU004328"/>
    </source>
</evidence>
<keyword evidence="20" id="KW-1185">Reference proteome</keyword>
<evidence type="ECO:0000256" key="18">
    <source>
        <dbReference type="SAM" id="SignalP"/>
    </source>
</evidence>
<dbReference type="CDD" id="cd01061">
    <property type="entry name" value="RNase_T2_euk"/>
    <property type="match status" value="1"/>
</dbReference>
<comment type="caution">
    <text evidence="19">The sequence shown here is derived from an EMBL/GenBank/DDBJ whole genome shotgun (WGS) entry which is preliminary data.</text>
</comment>
<feature type="signal peptide" evidence="18">
    <location>
        <begin position="1"/>
        <end position="28"/>
    </location>
</feature>
<evidence type="ECO:0000313" key="19">
    <source>
        <dbReference type="EMBL" id="KAL1501427.1"/>
    </source>
</evidence>
<evidence type="ECO:0000256" key="14">
    <source>
        <dbReference type="ARBA" id="ARBA00051280"/>
    </source>
</evidence>
<dbReference type="PANTHER" id="PTHR11240:SF22">
    <property type="entry name" value="RIBONUCLEASE T2"/>
    <property type="match status" value="1"/>
</dbReference>
<dbReference type="InterPro" id="IPR036430">
    <property type="entry name" value="RNase_T2-like_sf"/>
</dbReference>
<dbReference type="EMBL" id="JBDJPC010000005">
    <property type="protein sequence ID" value="KAL1501427.1"/>
    <property type="molecule type" value="Genomic_DNA"/>
</dbReference>
<dbReference type="SUPFAM" id="SSF55895">
    <property type="entry name" value="Ribonuclease Rh-like"/>
    <property type="match status" value="1"/>
</dbReference>
<dbReference type="AlphaFoldDB" id="A0ABD1ERL6"/>
<evidence type="ECO:0000256" key="10">
    <source>
        <dbReference type="ARBA" id="ARBA00023157"/>
    </source>
</evidence>
<evidence type="ECO:0000313" key="20">
    <source>
        <dbReference type="Proteomes" id="UP001566132"/>
    </source>
</evidence>
<dbReference type="GO" id="GO:0005764">
    <property type="term" value="C:lysosome"/>
    <property type="evidence" value="ECO:0007669"/>
    <property type="project" value="UniProtKB-SubCell"/>
</dbReference>
<dbReference type="Proteomes" id="UP001566132">
    <property type="component" value="Unassembled WGS sequence"/>
</dbReference>
<accession>A0ABD1ERL6</accession>
<keyword evidence="7" id="KW-0255">Endonuclease</keyword>
<dbReference type="InterPro" id="IPR001568">
    <property type="entry name" value="RNase_T2-like"/>
</dbReference>
<evidence type="ECO:0000256" key="8">
    <source>
        <dbReference type="ARBA" id="ARBA00022801"/>
    </source>
</evidence>
<feature type="active site" evidence="16">
    <location>
        <position position="79"/>
    </location>
</feature>
<dbReference type="FunFam" id="3.90.730.10:FF:000001">
    <property type="entry name" value="Ribonuclease T2"/>
    <property type="match status" value="1"/>
</dbReference>
<evidence type="ECO:0000256" key="9">
    <source>
        <dbReference type="ARBA" id="ARBA00022824"/>
    </source>
</evidence>
<keyword evidence="11" id="KW-0325">Glycoprotein</keyword>
<reference evidence="19 20" key="1">
    <citation type="submission" date="2024-05" db="EMBL/GenBank/DDBJ databases">
        <title>Genetic variation in Jamaican populations of the coffee berry borer (Hypothenemus hampei).</title>
        <authorList>
            <person name="Errbii M."/>
            <person name="Myrie A."/>
        </authorList>
    </citation>
    <scope>NUCLEOTIDE SEQUENCE [LARGE SCALE GENOMIC DNA]</scope>
    <source>
        <strain evidence="19">JA-Hopewell-2020-01-JO</strain>
        <tissue evidence="19">Whole body</tissue>
    </source>
</reference>
<dbReference type="PROSITE" id="PS00531">
    <property type="entry name" value="RNASE_T2_2"/>
    <property type="match status" value="1"/>
</dbReference>
<sequence length="300" mass="34920">MLKKLTGKVRLILVFSFSYLLDFGECLAFRSKPQPTPYHDFDYFIFSQRWPLTTCAEWEATKSGNTCNLPQDKHLWTIHGIWPTKTGQEGPLFCPSSIHFNPDELAPIINDLTTYWVNVEANTKLNSFWAHEWKKHGTCASVLPLLDSVTNYFRMGLKWNRDYDIASILSKEGIEPGNSYDVATIYNAIKNSINKEPSIQCVIDKETKESYISEIRICLDKNFQVIDCNPTNPIHRIRFGLNTNCSQKKQVQYIASITPTSDTNYRTIEKEYIDYQGEYEGHMRYLSLYNFLWTLMWLTL</sequence>
<keyword evidence="5" id="KW-0964">Secreted</keyword>